<feature type="region of interest" description="Disordered" evidence="1">
    <location>
        <begin position="1"/>
        <end position="36"/>
    </location>
</feature>
<keyword evidence="3" id="KW-1185">Reference proteome</keyword>
<protein>
    <submittedName>
        <fullName evidence="2">Uncharacterized protein</fullName>
    </submittedName>
</protein>
<feature type="compositionally biased region" description="Polar residues" evidence="1">
    <location>
        <begin position="1"/>
        <end position="20"/>
    </location>
</feature>
<feature type="region of interest" description="Disordered" evidence="1">
    <location>
        <begin position="95"/>
        <end position="122"/>
    </location>
</feature>
<name>A0A397GB10_9GLOM</name>
<gene>
    <name evidence="2" type="ORF">Glove_557g51</name>
</gene>
<evidence type="ECO:0000256" key="1">
    <source>
        <dbReference type="SAM" id="MobiDB-lite"/>
    </source>
</evidence>
<organism evidence="2 3">
    <name type="scientific">Diversispora epigaea</name>
    <dbReference type="NCBI Taxonomy" id="1348612"/>
    <lineage>
        <taxon>Eukaryota</taxon>
        <taxon>Fungi</taxon>
        <taxon>Fungi incertae sedis</taxon>
        <taxon>Mucoromycota</taxon>
        <taxon>Glomeromycotina</taxon>
        <taxon>Glomeromycetes</taxon>
        <taxon>Diversisporales</taxon>
        <taxon>Diversisporaceae</taxon>
        <taxon>Diversispora</taxon>
    </lineage>
</organism>
<accession>A0A397GB10</accession>
<evidence type="ECO:0000313" key="3">
    <source>
        <dbReference type="Proteomes" id="UP000266861"/>
    </source>
</evidence>
<proteinExistence type="predicted"/>
<sequence>MNSINTKKLSRSFNNNSQQSEAERIGDLEGTTEDGTCSRLFPEDFVELIDTQEIPNRNNEVVGYNRMVESDNNNSNNNIIIHMLEQATVLSSSHDTQFEESFPDGSYISYQPSSLHSPHENF</sequence>
<dbReference type="AlphaFoldDB" id="A0A397GB10"/>
<reference evidence="2 3" key="1">
    <citation type="submission" date="2018-08" db="EMBL/GenBank/DDBJ databases">
        <title>Genome and evolution of the arbuscular mycorrhizal fungus Diversispora epigaea (formerly Glomus versiforme) and its bacterial endosymbionts.</title>
        <authorList>
            <person name="Sun X."/>
            <person name="Fei Z."/>
            <person name="Harrison M."/>
        </authorList>
    </citation>
    <scope>NUCLEOTIDE SEQUENCE [LARGE SCALE GENOMIC DNA]</scope>
    <source>
        <strain evidence="2 3">IT104</strain>
    </source>
</reference>
<dbReference type="EMBL" id="PQFF01000474">
    <property type="protein sequence ID" value="RHZ48141.1"/>
    <property type="molecule type" value="Genomic_DNA"/>
</dbReference>
<evidence type="ECO:0000313" key="2">
    <source>
        <dbReference type="EMBL" id="RHZ48141.1"/>
    </source>
</evidence>
<dbReference type="Proteomes" id="UP000266861">
    <property type="component" value="Unassembled WGS sequence"/>
</dbReference>
<comment type="caution">
    <text evidence="2">The sequence shown here is derived from an EMBL/GenBank/DDBJ whole genome shotgun (WGS) entry which is preliminary data.</text>
</comment>